<dbReference type="Gramene" id="OBART11G22380.1">
    <property type="protein sequence ID" value="OBART11G22380.1"/>
    <property type="gene ID" value="OBART11G22380"/>
</dbReference>
<dbReference type="AlphaFoldDB" id="A0A0D3HPT3"/>
<dbReference type="Proteomes" id="UP000026960">
    <property type="component" value="Chromosome 11"/>
</dbReference>
<dbReference type="HOGENOM" id="CLU_2871162_0_0_1"/>
<sequence>MDLAALLLKPRDPQRTDVLHILGKPQPLQIAQLLNMPQIWATTHIQLSRLGKVGNPLQVYTSTN</sequence>
<keyword evidence="2" id="KW-1185">Reference proteome</keyword>
<dbReference type="EnsemblPlants" id="OBART11G22380.1">
    <property type="protein sequence ID" value="OBART11G22380.1"/>
    <property type="gene ID" value="OBART11G22380"/>
</dbReference>
<dbReference type="PaxDb" id="65489-OBART11G22380.1"/>
<accession>A0A0D3HPT3</accession>
<reference evidence="1" key="2">
    <citation type="submission" date="2015-03" db="UniProtKB">
        <authorList>
            <consortium name="EnsemblPlants"/>
        </authorList>
    </citation>
    <scope>IDENTIFICATION</scope>
</reference>
<protein>
    <submittedName>
        <fullName evidence="1">Uncharacterized protein</fullName>
    </submittedName>
</protein>
<evidence type="ECO:0000313" key="1">
    <source>
        <dbReference type="EnsemblPlants" id="OBART11G22380.1"/>
    </source>
</evidence>
<name>A0A0D3HPT3_9ORYZ</name>
<reference evidence="1" key="1">
    <citation type="journal article" date="2009" name="Rice">
        <title>De Novo Next Generation Sequencing of Plant Genomes.</title>
        <authorList>
            <person name="Rounsley S."/>
            <person name="Marri P.R."/>
            <person name="Yu Y."/>
            <person name="He R."/>
            <person name="Sisneros N."/>
            <person name="Goicoechea J.L."/>
            <person name="Lee S.J."/>
            <person name="Angelova A."/>
            <person name="Kudrna D."/>
            <person name="Luo M."/>
            <person name="Affourtit J."/>
            <person name="Desany B."/>
            <person name="Knight J."/>
            <person name="Niazi F."/>
            <person name="Egholm M."/>
            <person name="Wing R.A."/>
        </authorList>
    </citation>
    <scope>NUCLEOTIDE SEQUENCE [LARGE SCALE GENOMIC DNA]</scope>
    <source>
        <strain evidence="1">cv. IRGC 105608</strain>
    </source>
</reference>
<proteinExistence type="predicted"/>
<evidence type="ECO:0000313" key="2">
    <source>
        <dbReference type="Proteomes" id="UP000026960"/>
    </source>
</evidence>
<organism evidence="1">
    <name type="scientific">Oryza barthii</name>
    <dbReference type="NCBI Taxonomy" id="65489"/>
    <lineage>
        <taxon>Eukaryota</taxon>
        <taxon>Viridiplantae</taxon>
        <taxon>Streptophyta</taxon>
        <taxon>Embryophyta</taxon>
        <taxon>Tracheophyta</taxon>
        <taxon>Spermatophyta</taxon>
        <taxon>Magnoliopsida</taxon>
        <taxon>Liliopsida</taxon>
        <taxon>Poales</taxon>
        <taxon>Poaceae</taxon>
        <taxon>BOP clade</taxon>
        <taxon>Oryzoideae</taxon>
        <taxon>Oryzeae</taxon>
        <taxon>Oryzinae</taxon>
        <taxon>Oryza</taxon>
    </lineage>
</organism>